<protein>
    <submittedName>
        <fullName evidence="1">DUF3992 domain-containing protein</fullName>
    </submittedName>
</protein>
<dbReference type="AlphaFoldDB" id="A0A150EIN9"/>
<dbReference type="Proteomes" id="UP000220032">
    <property type="component" value="Unassembled WGS sequence"/>
</dbReference>
<dbReference type="Pfam" id="PF13157">
    <property type="entry name" value="Enas"/>
    <property type="match status" value="1"/>
</dbReference>
<accession>A0A150EIN9</accession>
<sequence>MSCECSGAALTCCPDKNYVQDKVCSPWSGTVVATAITNVLYNNNINQNVIGTGFVRYDVGPAAITLTVLDSAGNTLDTQTLNPGTSIAFTYRRFETIEVTLPAATAGTYQGEFCITTRYPLS</sequence>
<gene>
    <name evidence="1" type="ORF">CN307_27650</name>
</gene>
<organism evidence="1 2">
    <name type="scientific">Bacillus cereus</name>
    <dbReference type="NCBI Taxonomy" id="1396"/>
    <lineage>
        <taxon>Bacteria</taxon>
        <taxon>Bacillati</taxon>
        <taxon>Bacillota</taxon>
        <taxon>Bacilli</taxon>
        <taxon>Bacillales</taxon>
        <taxon>Bacillaceae</taxon>
        <taxon>Bacillus</taxon>
        <taxon>Bacillus cereus group</taxon>
    </lineage>
</organism>
<evidence type="ECO:0000313" key="2">
    <source>
        <dbReference type="Proteomes" id="UP000220032"/>
    </source>
</evidence>
<evidence type="ECO:0000313" key="1">
    <source>
        <dbReference type="EMBL" id="PFE08853.1"/>
    </source>
</evidence>
<dbReference type="InterPro" id="IPR025055">
    <property type="entry name" value="Ena_core"/>
</dbReference>
<comment type="caution">
    <text evidence="1">The sequence shown here is derived from an EMBL/GenBank/DDBJ whole genome shotgun (WGS) entry which is preliminary data.</text>
</comment>
<dbReference type="EMBL" id="NTRR01000059">
    <property type="protein sequence ID" value="PFE08853.1"/>
    <property type="molecule type" value="Genomic_DNA"/>
</dbReference>
<proteinExistence type="predicted"/>
<dbReference type="RefSeq" id="WP_001277532.1">
    <property type="nucleotide sequence ID" value="NZ_FMJG01000012.1"/>
</dbReference>
<name>A0A150EIN9_BACCE</name>
<reference evidence="1 2" key="1">
    <citation type="submission" date="2017-09" db="EMBL/GenBank/DDBJ databases">
        <title>Large-scale bioinformatics analysis of Bacillus genomes uncovers conserved roles of natural products in bacterial physiology.</title>
        <authorList>
            <consortium name="Agbiome Team Llc"/>
            <person name="Bleich R.M."/>
            <person name="Grubbs K.J."/>
            <person name="Santa Maria K.C."/>
            <person name="Allen S.E."/>
            <person name="Farag S."/>
            <person name="Shank E.A."/>
            <person name="Bowers A."/>
        </authorList>
    </citation>
    <scope>NUCLEOTIDE SEQUENCE [LARGE SCALE GENOMIC DNA]</scope>
    <source>
        <strain evidence="1 2">AFS022681</strain>
    </source>
</reference>